<feature type="signal peptide" evidence="1">
    <location>
        <begin position="1"/>
        <end position="18"/>
    </location>
</feature>
<sequence length="167" mass="18776">MKKSISLLLLLFIISACDNSKKNQVENVSNENLETPKKELIIDVLSIVGKDKTTVEKVLGKPENIEKVKPSNTPCADKGCDKLIYKSGKYEVVFINDKADWITIYDVSNFETTVDAIELLGLKSANPDFNSPNNVIRWKNINNILEINFFDNGSGKINYIYIKGQTD</sequence>
<keyword evidence="3" id="KW-1185">Reference proteome</keyword>
<evidence type="ECO:0000313" key="3">
    <source>
        <dbReference type="Proteomes" id="UP000640614"/>
    </source>
</evidence>
<comment type="caution">
    <text evidence="2">The sequence shown here is derived from an EMBL/GenBank/DDBJ whole genome shotgun (WGS) entry which is preliminary data.</text>
</comment>
<organism evidence="2 3">
    <name type="scientific">Flavobacterium hungaricum</name>
    <dbReference type="NCBI Taxonomy" id="2082725"/>
    <lineage>
        <taxon>Bacteria</taxon>
        <taxon>Pseudomonadati</taxon>
        <taxon>Bacteroidota</taxon>
        <taxon>Flavobacteriia</taxon>
        <taxon>Flavobacteriales</taxon>
        <taxon>Flavobacteriaceae</taxon>
        <taxon>Flavobacterium</taxon>
    </lineage>
</organism>
<feature type="chain" id="PRO_5046895729" description="Lipoprotein" evidence="1">
    <location>
        <begin position="19"/>
        <end position="167"/>
    </location>
</feature>
<evidence type="ECO:0000313" key="2">
    <source>
        <dbReference type="EMBL" id="MBE8725121.1"/>
    </source>
</evidence>
<accession>A0ABR9TIL4</accession>
<dbReference type="RefSeq" id="WP_193846133.1">
    <property type="nucleotide sequence ID" value="NZ_PRDM01000002.1"/>
</dbReference>
<name>A0ABR9TIL4_9FLAO</name>
<evidence type="ECO:0008006" key="4">
    <source>
        <dbReference type="Google" id="ProtNLM"/>
    </source>
</evidence>
<evidence type="ECO:0000256" key="1">
    <source>
        <dbReference type="SAM" id="SignalP"/>
    </source>
</evidence>
<dbReference type="EMBL" id="PRDM01000002">
    <property type="protein sequence ID" value="MBE8725121.1"/>
    <property type="molecule type" value="Genomic_DNA"/>
</dbReference>
<dbReference type="Proteomes" id="UP000640614">
    <property type="component" value="Unassembled WGS sequence"/>
</dbReference>
<dbReference type="PROSITE" id="PS51257">
    <property type="entry name" value="PROKAR_LIPOPROTEIN"/>
    <property type="match status" value="1"/>
</dbReference>
<keyword evidence="1" id="KW-0732">Signal</keyword>
<reference evidence="2 3" key="1">
    <citation type="submission" date="2018-07" db="EMBL/GenBank/DDBJ databases">
        <title>Genome assembly of strain KB82.</title>
        <authorList>
            <person name="Kukolya J."/>
            <person name="Horvath B."/>
            <person name="Nagy I."/>
            <person name="Toth A."/>
        </authorList>
    </citation>
    <scope>NUCLEOTIDE SEQUENCE [LARGE SCALE GENOMIC DNA]</scope>
    <source>
        <strain evidence="2 3">Kb82</strain>
    </source>
</reference>
<protein>
    <recommendedName>
        <fullName evidence="4">Lipoprotein</fullName>
    </recommendedName>
</protein>
<proteinExistence type="predicted"/>
<gene>
    <name evidence="2" type="ORF">C4F50_09195</name>
</gene>